<dbReference type="Proteomes" id="UP000036681">
    <property type="component" value="Unplaced"/>
</dbReference>
<dbReference type="WBParaSite" id="ALUE_0000518401-mRNA-1">
    <property type="protein sequence ID" value="ALUE_0000518401-mRNA-1"/>
    <property type="gene ID" value="ALUE_0000518401"/>
</dbReference>
<dbReference type="AlphaFoldDB" id="A0A0M3HS07"/>
<evidence type="ECO:0000313" key="2">
    <source>
        <dbReference type="WBParaSite" id="ALUE_0000518401-mRNA-1"/>
    </source>
</evidence>
<accession>A0A0M3HS07</accession>
<sequence length="68" mass="7941">MREHSDDTTMKDDQLEGRCVRKSTQEIHRYSLVPYAMLSSGAHLQEELYRRVEHLRLLLTYDGCAACL</sequence>
<proteinExistence type="predicted"/>
<organism evidence="1 2">
    <name type="scientific">Ascaris lumbricoides</name>
    <name type="common">Giant roundworm</name>
    <dbReference type="NCBI Taxonomy" id="6252"/>
    <lineage>
        <taxon>Eukaryota</taxon>
        <taxon>Metazoa</taxon>
        <taxon>Ecdysozoa</taxon>
        <taxon>Nematoda</taxon>
        <taxon>Chromadorea</taxon>
        <taxon>Rhabditida</taxon>
        <taxon>Spirurina</taxon>
        <taxon>Ascaridomorpha</taxon>
        <taxon>Ascaridoidea</taxon>
        <taxon>Ascarididae</taxon>
        <taxon>Ascaris</taxon>
    </lineage>
</organism>
<keyword evidence="1" id="KW-1185">Reference proteome</keyword>
<protein>
    <submittedName>
        <fullName evidence="2">Uncharacterized protein</fullName>
    </submittedName>
</protein>
<name>A0A0M3HS07_ASCLU</name>
<reference evidence="2" key="1">
    <citation type="submission" date="2017-02" db="UniProtKB">
        <authorList>
            <consortium name="WormBaseParasite"/>
        </authorList>
    </citation>
    <scope>IDENTIFICATION</scope>
</reference>
<evidence type="ECO:0000313" key="1">
    <source>
        <dbReference type="Proteomes" id="UP000036681"/>
    </source>
</evidence>